<dbReference type="Pfam" id="PF01544">
    <property type="entry name" value="CorA"/>
    <property type="match status" value="1"/>
</dbReference>
<keyword evidence="7" id="KW-1185">Reference proteome</keyword>
<gene>
    <name evidence="6" type="ORF">M413DRAFT_180879</name>
</gene>
<dbReference type="GO" id="GO:0015087">
    <property type="term" value="F:cobalt ion transmembrane transporter activity"/>
    <property type="evidence" value="ECO:0007669"/>
    <property type="project" value="TreeGrafter"/>
</dbReference>
<dbReference type="PANTHER" id="PTHR46494:SF1">
    <property type="entry name" value="CORA FAMILY METAL ION TRANSPORTER (EUROFUNG)"/>
    <property type="match status" value="1"/>
</dbReference>
<comment type="subcellular location">
    <subcellularLocation>
        <location evidence="1">Cell membrane</location>
        <topology evidence="1">Multi-pass membrane protein</topology>
    </subcellularLocation>
</comment>
<keyword evidence="4 5" id="KW-0472">Membrane</keyword>
<dbReference type="GO" id="GO:0050897">
    <property type="term" value="F:cobalt ion binding"/>
    <property type="evidence" value="ECO:0007669"/>
    <property type="project" value="TreeGrafter"/>
</dbReference>
<evidence type="ECO:0000256" key="5">
    <source>
        <dbReference type="SAM" id="Phobius"/>
    </source>
</evidence>
<keyword evidence="3 5" id="KW-1133">Transmembrane helix</keyword>
<dbReference type="STRING" id="686832.A0A0C3C830"/>
<dbReference type="GO" id="GO:0005886">
    <property type="term" value="C:plasma membrane"/>
    <property type="evidence" value="ECO:0007669"/>
    <property type="project" value="UniProtKB-SubCell"/>
</dbReference>
<dbReference type="Gene3D" id="1.20.58.340">
    <property type="entry name" value="Magnesium transport protein CorA, transmembrane region"/>
    <property type="match status" value="1"/>
</dbReference>
<evidence type="ECO:0000313" key="7">
    <source>
        <dbReference type="Proteomes" id="UP000053424"/>
    </source>
</evidence>
<evidence type="ECO:0000313" key="6">
    <source>
        <dbReference type="EMBL" id="KIM39731.1"/>
    </source>
</evidence>
<evidence type="ECO:0000256" key="1">
    <source>
        <dbReference type="ARBA" id="ARBA00004651"/>
    </source>
</evidence>
<reference evidence="6 7" key="1">
    <citation type="submission" date="2014-04" db="EMBL/GenBank/DDBJ databases">
        <authorList>
            <consortium name="DOE Joint Genome Institute"/>
            <person name="Kuo A."/>
            <person name="Gay G."/>
            <person name="Dore J."/>
            <person name="Kohler A."/>
            <person name="Nagy L.G."/>
            <person name="Floudas D."/>
            <person name="Copeland A."/>
            <person name="Barry K.W."/>
            <person name="Cichocki N."/>
            <person name="Veneault-Fourrey C."/>
            <person name="LaButti K."/>
            <person name="Lindquist E.A."/>
            <person name="Lipzen A."/>
            <person name="Lundell T."/>
            <person name="Morin E."/>
            <person name="Murat C."/>
            <person name="Sun H."/>
            <person name="Tunlid A."/>
            <person name="Henrissat B."/>
            <person name="Grigoriev I.V."/>
            <person name="Hibbett D.S."/>
            <person name="Martin F."/>
            <person name="Nordberg H.P."/>
            <person name="Cantor M.N."/>
            <person name="Hua S.X."/>
        </authorList>
    </citation>
    <scope>NUCLEOTIDE SEQUENCE [LARGE SCALE GENOMIC DNA]</scope>
    <source>
        <strain evidence="7">h7</strain>
    </source>
</reference>
<dbReference type="PANTHER" id="PTHR46494">
    <property type="entry name" value="CORA FAMILY METAL ION TRANSPORTER (EUROFUNG)"/>
    <property type="match status" value="1"/>
</dbReference>
<protein>
    <submittedName>
        <fullName evidence="6">Uncharacterized protein</fullName>
    </submittedName>
</protein>
<accession>A0A0C3C830</accession>
<feature type="transmembrane region" description="Helical" evidence="5">
    <location>
        <begin position="457"/>
        <end position="478"/>
    </location>
</feature>
<reference evidence="7" key="2">
    <citation type="submission" date="2015-01" db="EMBL/GenBank/DDBJ databases">
        <title>Evolutionary Origins and Diversification of the Mycorrhizal Mutualists.</title>
        <authorList>
            <consortium name="DOE Joint Genome Institute"/>
            <consortium name="Mycorrhizal Genomics Consortium"/>
            <person name="Kohler A."/>
            <person name="Kuo A."/>
            <person name="Nagy L.G."/>
            <person name="Floudas D."/>
            <person name="Copeland A."/>
            <person name="Barry K.W."/>
            <person name="Cichocki N."/>
            <person name="Veneault-Fourrey C."/>
            <person name="LaButti K."/>
            <person name="Lindquist E.A."/>
            <person name="Lipzen A."/>
            <person name="Lundell T."/>
            <person name="Morin E."/>
            <person name="Murat C."/>
            <person name="Riley R."/>
            <person name="Ohm R."/>
            <person name="Sun H."/>
            <person name="Tunlid A."/>
            <person name="Henrissat B."/>
            <person name="Grigoriev I.V."/>
            <person name="Hibbett D.S."/>
            <person name="Martin F."/>
        </authorList>
    </citation>
    <scope>NUCLEOTIDE SEQUENCE [LARGE SCALE GENOMIC DNA]</scope>
    <source>
        <strain evidence="7">h7</strain>
    </source>
</reference>
<evidence type="ECO:0000256" key="3">
    <source>
        <dbReference type="ARBA" id="ARBA00022989"/>
    </source>
</evidence>
<dbReference type="GO" id="GO:0015095">
    <property type="term" value="F:magnesium ion transmembrane transporter activity"/>
    <property type="evidence" value="ECO:0007669"/>
    <property type="project" value="TreeGrafter"/>
</dbReference>
<organism evidence="6 7">
    <name type="scientific">Hebeloma cylindrosporum</name>
    <dbReference type="NCBI Taxonomy" id="76867"/>
    <lineage>
        <taxon>Eukaryota</taxon>
        <taxon>Fungi</taxon>
        <taxon>Dikarya</taxon>
        <taxon>Basidiomycota</taxon>
        <taxon>Agaricomycotina</taxon>
        <taxon>Agaricomycetes</taxon>
        <taxon>Agaricomycetidae</taxon>
        <taxon>Agaricales</taxon>
        <taxon>Agaricineae</taxon>
        <taxon>Hymenogastraceae</taxon>
        <taxon>Hebeloma</taxon>
    </lineage>
</organism>
<dbReference type="HOGENOM" id="CLU_018401_0_0_1"/>
<dbReference type="Proteomes" id="UP000053424">
    <property type="component" value="Unassembled WGS sequence"/>
</dbReference>
<dbReference type="GO" id="GO:0000287">
    <property type="term" value="F:magnesium ion binding"/>
    <property type="evidence" value="ECO:0007669"/>
    <property type="project" value="TreeGrafter"/>
</dbReference>
<evidence type="ECO:0000256" key="4">
    <source>
        <dbReference type="ARBA" id="ARBA00023136"/>
    </source>
</evidence>
<dbReference type="InterPro" id="IPR002523">
    <property type="entry name" value="MgTranspt_CorA/ZnTranspt_ZntB"/>
</dbReference>
<dbReference type="OrthoDB" id="3231000at2759"/>
<dbReference type="SUPFAM" id="SSF144083">
    <property type="entry name" value="Magnesium transport protein CorA, transmembrane region"/>
    <property type="match status" value="1"/>
</dbReference>
<dbReference type="EMBL" id="KN831784">
    <property type="protein sequence ID" value="KIM39731.1"/>
    <property type="molecule type" value="Genomic_DNA"/>
</dbReference>
<keyword evidence="2 5" id="KW-0812">Transmembrane</keyword>
<dbReference type="AlphaFoldDB" id="A0A0C3C830"/>
<evidence type="ECO:0000256" key="2">
    <source>
        <dbReference type="ARBA" id="ARBA00022692"/>
    </source>
</evidence>
<feature type="transmembrane region" description="Helical" evidence="5">
    <location>
        <begin position="490"/>
        <end position="510"/>
    </location>
</feature>
<sequence length="553" mass="63357">MNYPVFLPEISPNGRSMPPRVPQGAHRHAAPSGPWPWADLVEDGGLFVLKPLKEALPNSSEKEKDLWRRYPSNLFPNWNIARVGKSGIGELIHTDPDKAGACVIYYNDMTLDGQFTQPREFSVRKGNEDEFWDIMKERERKNRVRVLFVENLSGSVLQMLGTMFKIEPFFFSSSLNWIPSRYQEDVRQNQGDHITITLTFLRTMQNPMTAPNTPATGGNFFSQTVSRVGTATIDTQAPLTLRSNDRILLLDLLAFHMVRDKDGSTIISYPPAPEWKSTSAQYLHSRVRIAGESVYWQSLFRSSKDPTLVMLCMLWYALYAWDEALENLYVHICWLESRVLVRNDIHLTRELHIIRASLLHYASLLESFRKTVFFLRNTPNPAMQDLPDFNDSTQIMNRECDTLVSEIDRLEMFRGMQEMRLANVINLAFASVNLDDSRYMQRLSAAAFRDGAAMKQISYLTMIFLPASFVASLFGMNINSLQDSTHGTWAHYLEIAIPLTALTIWIAVGLHSNRVGRDESEGSVLYRLQWPLHFVTRLMRRSGKREDAFEGVV</sequence>
<name>A0A0C3C830_HEBCY</name>
<dbReference type="InterPro" id="IPR045863">
    <property type="entry name" value="CorA_TM1_TM2"/>
</dbReference>
<proteinExistence type="predicted"/>